<evidence type="ECO:0000313" key="4">
    <source>
        <dbReference type="EMBL" id="KAL3761946.1"/>
    </source>
</evidence>
<comment type="caution">
    <text evidence="4">The sequence shown here is derived from an EMBL/GenBank/DDBJ whole genome shotgun (WGS) entry which is preliminary data.</text>
</comment>
<evidence type="ECO:0000259" key="3">
    <source>
        <dbReference type="PROSITE" id="PS50157"/>
    </source>
</evidence>
<dbReference type="Proteomes" id="UP001530293">
    <property type="component" value="Unassembled WGS sequence"/>
</dbReference>
<reference evidence="4 5" key="1">
    <citation type="submission" date="2024-10" db="EMBL/GenBank/DDBJ databases">
        <title>Updated reference genomes for cyclostephanoid diatoms.</title>
        <authorList>
            <person name="Roberts W.R."/>
            <person name="Alverson A.J."/>
        </authorList>
    </citation>
    <scope>NUCLEOTIDE SEQUENCE [LARGE SCALE GENOMIC DNA]</scope>
    <source>
        <strain evidence="4 5">AJA232-27</strain>
    </source>
</reference>
<keyword evidence="1" id="KW-0862">Zinc</keyword>
<feature type="region of interest" description="Disordered" evidence="2">
    <location>
        <begin position="335"/>
        <end position="357"/>
    </location>
</feature>
<name>A0ABD3MIZ4_9STRA</name>
<organism evidence="4 5">
    <name type="scientific">Discostella pseudostelligera</name>
    <dbReference type="NCBI Taxonomy" id="259834"/>
    <lineage>
        <taxon>Eukaryota</taxon>
        <taxon>Sar</taxon>
        <taxon>Stramenopiles</taxon>
        <taxon>Ochrophyta</taxon>
        <taxon>Bacillariophyta</taxon>
        <taxon>Coscinodiscophyceae</taxon>
        <taxon>Thalassiosirophycidae</taxon>
        <taxon>Stephanodiscales</taxon>
        <taxon>Stephanodiscaceae</taxon>
        <taxon>Discostella</taxon>
    </lineage>
</organism>
<dbReference type="InterPro" id="IPR019446">
    <property type="entry name" value="BMT5-like"/>
</dbReference>
<evidence type="ECO:0000256" key="2">
    <source>
        <dbReference type="SAM" id="MobiDB-lite"/>
    </source>
</evidence>
<protein>
    <recommendedName>
        <fullName evidence="3">C2H2-type domain-containing protein</fullName>
    </recommendedName>
</protein>
<dbReference type="EMBL" id="JALLBG020000144">
    <property type="protein sequence ID" value="KAL3761946.1"/>
    <property type="molecule type" value="Genomic_DNA"/>
</dbReference>
<dbReference type="SMART" id="SM00355">
    <property type="entry name" value="ZnF_C2H2"/>
    <property type="match status" value="2"/>
</dbReference>
<keyword evidence="1" id="KW-0479">Metal-binding</keyword>
<dbReference type="PROSITE" id="PS00028">
    <property type="entry name" value="ZINC_FINGER_C2H2_1"/>
    <property type="match status" value="1"/>
</dbReference>
<dbReference type="PROSITE" id="PS50157">
    <property type="entry name" value="ZINC_FINGER_C2H2_2"/>
    <property type="match status" value="1"/>
</dbReference>
<dbReference type="AlphaFoldDB" id="A0ABD3MIZ4"/>
<evidence type="ECO:0000313" key="5">
    <source>
        <dbReference type="Proteomes" id="UP001530293"/>
    </source>
</evidence>
<dbReference type="PANTHER" id="PTHR11538:SF26">
    <property type="entry name" value="FERREDOXIN-FOLD ANTICODON-BINDING DOMAIN-CONTAINING PROTEIN 1"/>
    <property type="match status" value="1"/>
</dbReference>
<dbReference type="GO" id="GO:0008270">
    <property type="term" value="F:zinc ion binding"/>
    <property type="evidence" value="ECO:0007669"/>
    <property type="project" value="UniProtKB-KW"/>
</dbReference>
<dbReference type="InterPro" id="IPR013087">
    <property type="entry name" value="Znf_C2H2_type"/>
</dbReference>
<feature type="domain" description="C2H2-type" evidence="3">
    <location>
        <begin position="296"/>
        <end position="324"/>
    </location>
</feature>
<sequence>MSTSFILLGEGDFTYSLDLCRFIVASASSTTASDDDDDEFGAIKQKSASDGRVSISIACTGIDTLHELRKKYKDIEFVLRNIRKSNNEHGRIRVETTILHGINAVEAECNDINDTINSACKEFDHVIFNHPHLGTENAQLHSRFLQHLFHACVKRWMKPRTGHLHLTLVNGQCARWNCIEGAMRHGLVLLRRGPFCPPPPPPITTIDSETNEKTYYSLRRHQSGRSFANRRAMQLEDGGNQNNDSETLVFGRSCDDHKIADIDLFPWEFITRGTENCVTTLDASAEASSNNHTSLFPCTYCSKSFHEHRSLKNHLLSLHPTCEEVRTWNIEKSQKRNKRRKLNNEGNCNGENPIDDVKNISMRQSDDKAALRDSDGDGIQGPPWICSLCDSQRRIAMQRKFPHKDALLAHQQAKHFGSHLNIKPDWHQNEHVKEINITDESHDSETGGDKGCSRSCPICDKKFISDNEESLHAMEFLPSNSALATATTQQFASKDILQSNRSTCTYCSRSFGGVRARLQHENFCSFRPQHEGAERYTK</sequence>
<dbReference type="Pfam" id="PF10354">
    <property type="entry name" value="BMT5-like"/>
    <property type="match status" value="1"/>
</dbReference>
<dbReference type="PANTHER" id="PTHR11538">
    <property type="entry name" value="PHENYLALANYL-TRNA SYNTHETASE"/>
    <property type="match status" value="1"/>
</dbReference>
<proteinExistence type="predicted"/>
<keyword evidence="5" id="KW-1185">Reference proteome</keyword>
<gene>
    <name evidence="4" type="ORF">ACHAWU_010123</name>
</gene>
<evidence type="ECO:0000256" key="1">
    <source>
        <dbReference type="PROSITE-ProRule" id="PRU00042"/>
    </source>
</evidence>
<keyword evidence="1" id="KW-0863">Zinc-finger</keyword>
<accession>A0ABD3MIZ4</accession>